<dbReference type="PANTHER" id="PTHR37534:SF9">
    <property type="entry name" value="ZN(II)2CYS6 TRANSCRIPTION FACTOR (EUROFUNG)"/>
    <property type="match status" value="1"/>
</dbReference>
<sequence>MRSRTGCLTCRNRKLKCDEQKPVCGQCQKARRECKPSPGIVFRHQQNASLNSEGSGSLERFYGYKESFGKESVWVDVPQDLTFVHISNPYSIDPAQEAASSLASASAPYHRHPSVSAGTFVRPHRTTSNHALETLSAVATGHGYTPSAASDHLTPSSSQPGPSPQPPHSGSVQDLNYILNQNSPVTSLPSIDPQLNPLSPPTGEFLFVGSGRRRNDHRYSSEVLYKNDDDISFLLRHFSRGPGHWMDLFDLGRFFEMDVPIKAAKCPLLLYAAVALAAKSLGRLSPLTDHLRNTGLSSSEWLHKARTYYDKAITYLQQALAAETRSPIARVSVPSTRRWSGASGELEPPDKKGLLPHTDSDELVGTTAILCVYEFLDASGDEWSRHLDGAKSLFDIAKEGVLNMPAERTHSNGSQTWRPSVNSRIAIFWNIARQDMLDAFINNTASRLNTGDVSMWRSVGLNIADSGYIIPSNDPERFTPMQDDMVCNALVWLAMQLVNFIAAGDDVPSDLSPLGFGMRQRPLLNHWEGLVSQFDIWFDGLPDSFRPISTSWTDGPANNRYSRQLLVPKKWFVRPMCASTMQWYHFARIQLLHNRPHLSTGQPPTGTMPSPSARGPGSLAERHLSYARTLRESKEHAREIISIGLAQSDEGVLVHSVQPLYAAGQVLHDASGGEEAIRELDGVRQTLVDHLRWIEKETGWATEYRVRQLLDQWTRPAEWTA</sequence>
<dbReference type="PANTHER" id="PTHR37534">
    <property type="entry name" value="TRANSCRIPTIONAL ACTIVATOR PROTEIN UGA3"/>
    <property type="match status" value="1"/>
</dbReference>
<keyword evidence="6" id="KW-1185">Reference proteome</keyword>
<dbReference type="InterPro" id="IPR001138">
    <property type="entry name" value="Zn2Cys6_DnaBD"/>
</dbReference>
<reference evidence="6" key="1">
    <citation type="journal article" date="2020" name="Stud. Mycol.">
        <title>101 Dothideomycetes genomes: A test case for predicting lifestyles and emergence of pathogens.</title>
        <authorList>
            <person name="Haridas S."/>
            <person name="Albert R."/>
            <person name="Binder M."/>
            <person name="Bloem J."/>
            <person name="LaButti K."/>
            <person name="Salamov A."/>
            <person name="Andreopoulos B."/>
            <person name="Baker S."/>
            <person name="Barry K."/>
            <person name="Bills G."/>
            <person name="Bluhm B."/>
            <person name="Cannon C."/>
            <person name="Castanera R."/>
            <person name="Culley D."/>
            <person name="Daum C."/>
            <person name="Ezra D."/>
            <person name="Gonzalez J."/>
            <person name="Henrissat B."/>
            <person name="Kuo A."/>
            <person name="Liang C."/>
            <person name="Lipzen A."/>
            <person name="Lutzoni F."/>
            <person name="Magnuson J."/>
            <person name="Mondo S."/>
            <person name="Nolan M."/>
            <person name="Ohm R."/>
            <person name="Pangilinan J."/>
            <person name="Park H.-J."/>
            <person name="Ramirez L."/>
            <person name="Alfaro M."/>
            <person name="Sun H."/>
            <person name="Tritt A."/>
            <person name="Yoshinaga Y."/>
            <person name="Zwiers L.-H."/>
            <person name="Turgeon B."/>
            <person name="Goodwin S."/>
            <person name="Spatafora J."/>
            <person name="Crous P."/>
            <person name="Grigoriev I."/>
        </authorList>
    </citation>
    <scope>NUCLEOTIDE SEQUENCE [LARGE SCALE GENOMIC DNA]</scope>
    <source>
        <strain evidence="6">CECT 20119</strain>
    </source>
</reference>
<name>A0A6A6G7C8_9PEZI</name>
<feature type="region of interest" description="Disordered" evidence="3">
    <location>
        <begin position="143"/>
        <end position="174"/>
    </location>
</feature>
<dbReference type="Proteomes" id="UP000799538">
    <property type="component" value="Unassembled WGS sequence"/>
</dbReference>
<evidence type="ECO:0000259" key="4">
    <source>
        <dbReference type="PROSITE" id="PS50048"/>
    </source>
</evidence>
<dbReference type="CDD" id="cd00067">
    <property type="entry name" value="GAL4"/>
    <property type="match status" value="1"/>
</dbReference>
<dbReference type="GO" id="GO:0000976">
    <property type="term" value="F:transcription cis-regulatory region binding"/>
    <property type="evidence" value="ECO:0007669"/>
    <property type="project" value="TreeGrafter"/>
</dbReference>
<dbReference type="SMART" id="SM00066">
    <property type="entry name" value="GAL4"/>
    <property type="match status" value="1"/>
</dbReference>
<accession>A0A6A6G7C8</accession>
<dbReference type="PROSITE" id="PS50048">
    <property type="entry name" value="ZN2_CY6_FUNGAL_2"/>
    <property type="match status" value="1"/>
</dbReference>
<comment type="subcellular location">
    <subcellularLocation>
        <location evidence="1">Nucleus</location>
    </subcellularLocation>
</comment>
<dbReference type="GO" id="GO:0000981">
    <property type="term" value="F:DNA-binding transcription factor activity, RNA polymerase II-specific"/>
    <property type="evidence" value="ECO:0007669"/>
    <property type="project" value="InterPro"/>
</dbReference>
<keyword evidence="2" id="KW-0539">Nucleus</keyword>
<dbReference type="GO" id="GO:0045944">
    <property type="term" value="P:positive regulation of transcription by RNA polymerase II"/>
    <property type="evidence" value="ECO:0007669"/>
    <property type="project" value="TreeGrafter"/>
</dbReference>
<evidence type="ECO:0000256" key="2">
    <source>
        <dbReference type="ARBA" id="ARBA00023242"/>
    </source>
</evidence>
<evidence type="ECO:0000256" key="3">
    <source>
        <dbReference type="SAM" id="MobiDB-lite"/>
    </source>
</evidence>
<feature type="compositionally biased region" description="Polar residues" evidence="3">
    <location>
        <begin position="598"/>
        <end position="610"/>
    </location>
</feature>
<dbReference type="SUPFAM" id="SSF57701">
    <property type="entry name" value="Zn2/Cys6 DNA-binding domain"/>
    <property type="match status" value="1"/>
</dbReference>
<dbReference type="GO" id="GO:0005634">
    <property type="term" value="C:nucleus"/>
    <property type="evidence" value="ECO:0007669"/>
    <property type="project" value="UniProtKB-SubCell"/>
</dbReference>
<evidence type="ECO:0000256" key="1">
    <source>
        <dbReference type="ARBA" id="ARBA00004123"/>
    </source>
</evidence>
<organism evidence="5 6">
    <name type="scientific">Elsinoe ampelina</name>
    <dbReference type="NCBI Taxonomy" id="302913"/>
    <lineage>
        <taxon>Eukaryota</taxon>
        <taxon>Fungi</taxon>
        <taxon>Dikarya</taxon>
        <taxon>Ascomycota</taxon>
        <taxon>Pezizomycotina</taxon>
        <taxon>Dothideomycetes</taxon>
        <taxon>Dothideomycetidae</taxon>
        <taxon>Myriangiales</taxon>
        <taxon>Elsinoaceae</taxon>
        <taxon>Elsinoe</taxon>
    </lineage>
</organism>
<dbReference type="Pfam" id="PF11951">
    <property type="entry name" value="Fungal_trans_2"/>
    <property type="match status" value="1"/>
</dbReference>
<proteinExistence type="predicted"/>
<gene>
    <name evidence="5" type="ORF">BDZ85DRAFT_265170</name>
</gene>
<dbReference type="OrthoDB" id="5418899at2759"/>
<dbReference type="GO" id="GO:0008270">
    <property type="term" value="F:zinc ion binding"/>
    <property type="evidence" value="ECO:0007669"/>
    <property type="project" value="InterPro"/>
</dbReference>
<evidence type="ECO:0000313" key="6">
    <source>
        <dbReference type="Proteomes" id="UP000799538"/>
    </source>
</evidence>
<dbReference type="InterPro" id="IPR036864">
    <property type="entry name" value="Zn2-C6_fun-type_DNA-bd_sf"/>
</dbReference>
<dbReference type="InterPro" id="IPR021858">
    <property type="entry name" value="Fun_TF"/>
</dbReference>
<feature type="region of interest" description="Disordered" evidence="3">
    <location>
        <begin position="598"/>
        <end position="618"/>
    </location>
</feature>
<feature type="domain" description="Zn(2)-C6 fungal-type" evidence="4">
    <location>
        <begin position="6"/>
        <end position="34"/>
    </location>
</feature>
<dbReference type="Gene3D" id="4.10.240.10">
    <property type="entry name" value="Zn(2)-C6 fungal-type DNA-binding domain"/>
    <property type="match status" value="1"/>
</dbReference>
<dbReference type="AlphaFoldDB" id="A0A6A6G7C8"/>
<protein>
    <recommendedName>
        <fullName evidence="4">Zn(2)-C6 fungal-type domain-containing protein</fullName>
    </recommendedName>
</protein>
<dbReference type="EMBL" id="ML992510">
    <property type="protein sequence ID" value="KAF2221310.1"/>
    <property type="molecule type" value="Genomic_DNA"/>
</dbReference>
<dbReference type="Pfam" id="PF00172">
    <property type="entry name" value="Zn_clus"/>
    <property type="match status" value="1"/>
</dbReference>
<dbReference type="PROSITE" id="PS00463">
    <property type="entry name" value="ZN2_CY6_FUNGAL_1"/>
    <property type="match status" value="1"/>
</dbReference>
<evidence type="ECO:0000313" key="5">
    <source>
        <dbReference type="EMBL" id="KAF2221310.1"/>
    </source>
</evidence>